<feature type="domain" description="Amino acid transporter transmembrane" evidence="8">
    <location>
        <begin position="47"/>
        <end position="396"/>
    </location>
</feature>
<dbReference type="PANTHER" id="PTHR48017">
    <property type="entry name" value="OS05G0424000 PROTEIN-RELATED"/>
    <property type="match status" value="1"/>
</dbReference>
<evidence type="ECO:0000313" key="10">
    <source>
        <dbReference type="Proteomes" id="UP001314263"/>
    </source>
</evidence>
<comment type="subcellular location">
    <subcellularLocation>
        <location evidence="1">Membrane</location>
    </subcellularLocation>
</comment>
<dbReference type="Proteomes" id="UP001314263">
    <property type="component" value="Unassembled WGS sequence"/>
</dbReference>
<organism evidence="9 10">
    <name type="scientific">Coccomyxa viridis</name>
    <dbReference type="NCBI Taxonomy" id="1274662"/>
    <lineage>
        <taxon>Eukaryota</taxon>
        <taxon>Viridiplantae</taxon>
        <taxon>Chlorophyta</taxon>
        <taxon>core chlorophytes</taxon>
        <taxon>Trebouxiophyceae</taxon>
        <taxon>Trebouxiophyceae incertae sedis</taxon>
        <taxon>Coccomyxaceae</taxon>
        <taxon>Coccomyxa</taxon>
    </lineage>
</organism>
<dbReference type="InterPro" id="IPR013057">
    <property type="entry name" value="AA_transpt_TM"/>
</dbReference>
<dbReference type="GO" id="GO:0016020">
    <property type="term" value="C:membrane"/>
    <property type="evidence" value="ECO:0007669"/>
    <property type="project" value="UniProtKB-SubCell"/>
</dbReference>
<feature type="transmembrane region" description="Helical" evidence="7">
    <location>
        <begin position="167"/>
        <end position="184"/>
    </location>
</feature>
<feature type="transmembrane region" description="Helical" evidence="7">
    <location>
        <begin position="196"/>
        <end position="218"/>
    </location>
</feature>
<dbReference type="GO" id="GO:0006865">
    <property type="term" value="P:amino acid transport"/>
    <property type="evidence" value="ECO:0007669"/>
    <property type="project" value="UniProtKB-KW"/>
</dbReference>
<gene>
    <name evidence="9" type="ORF">CVIRNUC_010127</name>
</gene>
<evidence type="ECO:0000259" key="8">
    <source>
        <dbReference type="Pfam" id="PF01490"/>
    </source>
</evidence>
<proteinExistence type="predicted"/>
<feature type="transmembrane region" description="Helical" evidence="7">
    <location>
        <begin position="126"/>
        <end position="147"/>
    </location>
</feature>
<feature type="transmembrane region" description="Helical" evidence="7">
    <location>
        <begin position="366"/>
        <end position="396"/>
    </location>
</feature>
<feature type="transmembrane region" description="Helical" evidence="7">
    <location>
        <begin position="279"/>
        <end position="300"/>
    </location>
</feature>
<keyword evidence="10" id="KW-1185">Reference proteome</keyword>
<comment type="caution">
    <text evidence="9">The sequence shown here is derived from an EMBL/GenBank/DDBJ whole genome shotgun (WGS) entry which is preliminary data.</text>
</comment>
<evidence type="ECO:0000256" key="1">
    <source>
        <dbReference type="ARBA" id="ARBA00004370"/>
    </source>
</evidence>
<evidence type="ECO:0000256" key="3">
    <source>
        <dbReference type="ARBA" id="ARBA00022692"/>
    </source>
</evidence>
<evidence type="ECO:0000256" key="7">
    <source>
        <dbReference type="SAM" id="Phobius"/>
    </source>
</evidence>
<evidence type="ECO:0000256" key="6">
    <source>
        <dbReference type="ARBA" id="ARBA00023136"/>
    </source>
</evidence>
<keyword evidence="3 7" id="KW-0812">Transmembrane</keyword>
<evidence type="ECO:0000256" key="4">
    <source>
        <dbReference type="ARBA" id="ARBA00022970"/>
    </source>
</evidence>
<sequence length="406" mass="44442">MGEVAQPAPHNMKQDEEADCFQRHSDALDDMKALDMKYKLPVTGDRTAGWTSSAYHCVTSLVGAGVLGLPAATASLGWAAASILTFFFWITSLYTLWQMASMHHIGTKRLDRYHELGQYAFGAKRGLWITLPPQLIVMFGLDAVYMITAGKSMHGVWNLACQPPCSNFGLSAWIAVFVGLQLILSQIPNFNGLRGISFLAALMSLSYCTIAIVGAIVIGKQPNAYYNLDRFTTSEKVFNSFNALGTFAFAYAAHNVVLEIQASLPAPPNTTKRMMAGTYVAYVVVAWCYWGVGLSGYYAFGNNVGDDVLVTPAFKGRVPTGLLIAANMMVVVHVMGSFQVYAMPVFDMMETLLVKNGFSNALPYRLLVRSAYVIAVGFFAITLPFFGSLLGFLGIIHDASTYRFYQ</sequence>
<feature type="transmembrane region" description="Helical" evidence="7">
    <location>
        <begin position="76"/>
        <end position="97"/>
    </location>
</feature>
<evidence type="ECO:0000256" key="5">
    <source>
        <dbReference type="ARBA" id="ARBA00022989"/>
    </source>
</evidence>
<keyword evidence="5 7" id="KW-1133">Transmembrane helix</keyword>
<feature type="transmembrane region" description="Helical" evidence="7">
    <location>
        <begin position="238"/>
        <end position="258"/>
    </location>
</feature>
<name>A0AAV1ILS9_9CHLO</name>
<feature type="transmembrane region" description="Helical" evidence="7">
    <location>
        <begin position="320"/>
        <end position="346"/>
    </location>
</feature>
<evidence type="ECO:0000256" key="2">
    <source>
        <dbReference type="ARBA" id="ARBA00022448"/>
    </source>
</evidence>
<evidence type="ECO:0000313" key="9">
    <source>
        <dbReference type="EMBL" id="CAK0786913.1"/>
    </source>
</evidence>
<dbReference type="AlphaFoldDB" id="A0AAV1ILS9"/>
<keyword evidence="6 7" id="KW-0472">Membrane</keyword>
<protein>
    <recommendedName>
        <fullName evidence="8">Amino acid transporter transmembrane domain-containing protein</fullName>
    </recommendedName>
</protein>
<reference evidence="9 10" key="1">
    <citation type="submission" date="2023-10" db="EMBL/GenBank/DDBJ databases">
        <authorList>
            <person name="Maclean D."/>
            <person name="Macfadyen A."/>
        </authorList>
    </citation>
    <scope>NUCLEOTIDE SEQUENCE [LARGE SCALE GENOMIC DNA]</scope>
</reference>
<keyword evidence="2" id="KW-0813">Transport</keyword>
<accession>A0AAV1ILS9</accession>
<dbReference type="Pfam" id="PF01490">
    <property type="entry name" value="Aa_trans"/>
    <property type="match status" value="1"/>
</dbReference>
<keyword evidence="4" id="KW-0029">Amino-acid transport</keyword>
<dbReference type="EMBL" id="CAUYUE010000016">
    <property type="protein sequence ID" value="CAK0786913.1"/>
    <property type="molecule type" value="Genomic_DNA"/>
</dbReference>